<geneLocation type="plasmid" evidence="3 4">
    <name>pSA3</name>
</geneLocation>
<evidence type="ECO:0000313" key="3">
    <source>
        <dbReference type="EMBL" id="AOR81235.1"/>
    </source>
</evidence>
<keyword evidence="3" id="KW-0614">Plasmid</keyword>
<dbReference type="PANTHER" id="PTHR36305">
    <property type="entry name" value="PHOSPHATIDYLGLYCEROPHOSPHATASE A"/>
    <property type="match status" value="1"/>
</dbReference>
<gene>
    <name evidence="3" type="ORF">BES08_30765</name>
</gene>
<dbReference type="EMBL" id="CP017078">
    <property type="protein sequence ID" value="AOR81235.1"/>
    <property type="molecule type" value="Genomic_DNA"/>
</dbReference>
<evidence type="ECO:0000256" key="1">
    <source>
        <dbReference type="SAM" id="Phobius"/>
    </source>
</evidence>
<feature type="transmembrane region" description="Helical" evidence="1">
    <location>
        <begin position="12"/>
        <end position="30"/>
    </location>
</feature>
<evidence type="ECO:0000313" key="4">
    <source>
        <dbReference type="Proteomes" id="UP000094626"/>
    </source>
</evidence>
<dbReference type="KEGG" id="nre:BES08_30765"/>
<dbReference type="SUPFAM" id="SSF101307">
    <property type="entry name" value="YutG-like"/>
    <property type="match status" value="1"/>
</dbReference>
<dbReference type="GO" id="GO:0008962">
    <property type="term" value="F:phosphatidylglycerophosphatase activity"/>
    <property type="evidence" value="ECO:0007669"/>
    <property type="project" value="InterPro"/>
</dbReference>
<keyword evidence="1" id="KW-1133">Transmembrane helix</keyword>
<name>A0A1D8AGI7_9SPHN</name>
<feature type="transmembrane region" description="Helical" evidence="1">
    <location>
        <begin position="37"/>
        <end position="57"/>
    </location>
</feature>
<dbReference type="Pfam" id="PF04608">
    <property type="entry name" value="PgpA"/>
    <property type="match status" value="1"/>
</dbReference>
<proteinExistence type="predicted"/>
<organism evidence="3 4">
    <name type="scientific">Novosphingobium resinovorum</name>
    <dbReference type="NCBI Taxonomy" id="158500"/>
    <lineage>
        <taxon>Bacteria</taxon>
        <taxon>Pseudomonadati</taxon>
        <taxon>Pseudomonadota</taxon>
        <taxon>Alphaproteobacteria</taxon>
        <taxon>Sphingomonadales</taxon>
        <taxon>Sphingomonadaceae</taxon>
        <taxon>Novosphingobium</taxon>
    </lineage>
</organism>
<evidence type="ECO:0000259" key="2">
    <source>
        <dbReference type="Pfam" id="PF04608"/>
    </source>
</evidence>
<dbReference type="Proteomes" id="UP000094626">
    <property type="component" value="Plasmid pSA3"/>
</dbReference>
<protein>
    <recommendedName>
        <fullName evidence="2">YutG/PgpA domain-containing protein</fullName>
    </recommendedName>
</protein>
<dbReference type="InterPro" id="IPR026037">
    <property type="entry name" value="PgpA"/>
</dbReference>
<dbReference type="GO" id="GO:0006629">
    <property type="term" value="P:lipid metabolic process"/>
    <property type="evidence" value="ECO:0007669"/>
    <property type="project" value="InterPro"/>
</dbReference>
<reference evidence="4" key="1">
    <citation type="journal article" date="2017" name="J. Biotechnol.">
        <title>Complete genome sequence of Novosphingobium resinovorum SA1, a versatile xenobiotic-degrading bacterium capable of utilizing sulfanilic acid.</title>
        <authorList>
            <person name="Hegedus B."/>
            <person name="Kos P.B."/>
            <person name="Balint B."/>
            <person name="Maroti G."/>
            <person name="Gan H.M."/>
            <person name="Perei K."/>
            <person name="Rakhely G."/>
        </authorList>
    </citation>
    <scope>NUCLEOTIDE SEQUENCE [LARGE SCALE GENOMIC DNA]</scope>
    <source>
        <strain evidence="4">SA1</strain>
    </source>
</reference>
<keyword evidence="1" id="KW-0472">Membrane</keyword>
<feature type="domain" description="YutG/PgpA" evidence="2">
    <location>
        <begin position="1"/>
        <end position="139"/>
    </location>
</feature>
<keyword evidence="4" id="KW-1185">Reference proteome</keyword>
<dbReference type="PANTHER" id="PTHR36305:SF1">
    <property type="entry name" value="PHOSPHATIDYLGLYCEROPHOSPHATASE A"/>
    <property type="match status" value="1"/>
</dbReference>
<dbReference type="InterPro" id="IPR007686">
    <property type="entry name" value="YutG/PgpA"/>
</dbReference>
<sequence length="148" mass="15832">MATWFGTGLVEPFQGFLAALSIVPLLWLTTVRGRRTVPLAVFVPVAALAVISGGVWFSLTGVADDGRIVIDEVAGMFVAALGGWKSLRWTLVIVPIYSFIDRIKPWPLSQVELFRKADVGVLLDDCAAGLAVALAVLLIRAALRRAGS</sequence>
<feature type="transmembrane region" description="Helical" evidence="1">
    <location>
        <begin position="121"/>
        <end position="143"/>
    </location>
</feature>
<accession>A0A1D8AGI7</accession>
<keyword evidence="1" id="KW-0812">Transmembrane</keyword>
<dbReference type="InterPro" id="IPR036681">
    <property type="entry name" value="PgpA-like_sf"/>
</dbReference>
<dbReference type="AlphaFoldDB" id="A0A1D8AGI7"/>